<feature type="region of interest" description="Disordered" evidence="1">
    <location>
        <begin position="1"/>
        <end position="58"/>
    </location>
</feature>
<dbReference type="AlphaFoldDB" id="A0A0C3CKQ1"/>
<feature type="compositionally biased region" description="Basic and acidic residues" evidence="1">
    <location>
        <begin position="35"/>
        <end position="45"/>
    </location>
</feature>
<evidence type="ECO:0000313" key="3">
    <source>
        <dbReference type="Proteomes" id="UP000054166"/>
    </source>
</evidence>
<reference evidence="2 3" key="1">
    <citation type="submission" date="2014-04" db="EMBL/GenBank/DDBJ databases">
        <authorList>
            <consortium name="DOE Joint Genome Institute"/>
            <person name="Kuo A."/>
            <person name="Tarkka M."/>
            <person name="Buscot F."/>
            <person name="Kohler A."/>
            <person name="Nagy L.G."/>
            <person name="Floudas D."/>
            <person name="Copeland A."/>
            <person name="Barry K.W."/>
            <person name="Cichocki N."/>
            <person name="Veneault-Fourrey C."/>
            <person name="LaButti K."/>
            <person name="Lindquist E.A."/>
            <person name="Lipzen A."/>
            <person name="Lundell T."/>
            <person name="Morin E."/>
            <person name="Murat C."/>
            <person name="Sun H."/>
            <person name="Tunlid A."/>
            <person name="Henrissat B."/>
            <person name="Grigoriev I.V."/>
            <person name="Hibbett D.S."/>
            <person name="Martin F."/>
            <person name="Nordberg H.P."/>
            <person name="Cantor M.N."/>
            <person name="Hua S.X."/>
        </authorList>
    </citation>
    <scope>NUCLEOTIDE SEQUENCE [LARGE SCALE GENOMIC DNA]</scope>
    <source>
        <strain evidence="2 3">F 1598</strain>
    </source>
</reference>
<dbReference type="OrthoDB" id="2442602at2759"/>
<evidence type="ECO:0000313" key="2">
    <source>
        <dbReference type="EMBL" id="KIM90247.1"/>
    </source>
</evidence>
<name>A0A0C3CKQ1_PILCF</name>
<keyword evidence="3" id="KW-1185">Reference proteome</keyword>
<organism evidence="2 3">
    <name type="scientific">Piloderma croceum (strain F 1598)</name>
    <dbReference type="NCBI Taxonomy" id="765440"/>
    <lineage>
        <taxon>Eukaryota</taxon>
        <taxon>Fungi</taxon>
        <taxon>Dikarya</taxon>
        <taxon>Basidiomycota</taxon>
        <taxon>Agaricomycotina</taxon>
        <taxon>Agaricomycetes</taxon>
        <taxon>Agaricomycetidae</taxon>
        <taxon>Atheliales</taxon>
        <taxon>Atheliaceae</taxon>
        <taxon>Piloderma</taxon>
    </lineage>
</organism>
<accession>A0A0C3CKQ1</accession>
<gene>
    <name evidence="2" type="ORF">PILCRDRAFT_176740</name>
</gene>
<dbReference type="Proteomes" id="UP000054166">
    <property type="component" value="Unassembled WGS sequence"/>
</dbReference>
<feature type="compositionally biased region" description="Polar residues" evidence="1">
    <location>
        <begin position="1"/>
        <end position="31"/>
    </location>
</feature>
<protein>
    <submittedName>
        <fullName evidence="2">Uncharacterized protein</fullName>
    </submittedName>
</protein>
<reference evidence="3" key="2">
    <citation type="submission" date="2015-01" db="EMBL/GenBank/DDBJ databases">
        <title>Evolutionary Origins and Diversification of the Mycorrhizal Mutualists.</title>
        <authorList>
            <consortium name="DOE Joint Genome Institute"/>
            <consortium name="Mycorrhizal Genomics Consortium"/>
            <person name="Kohler A."/>
            <person name="Kuo A."/>
            <person name="Nagy L.G."/>
            <person name="Floudas D."/>
            <person name="Copeland A."/>
            <person name="Barry K.W."/>
            <person name="Cichocki N."/>
            <person name="Veneault-Fourrey C."/>
            <person name="LaButti K."/>
            <person name="Lindquist E.A."/>
            <person name="Lipzen A."/>
            <person name="Lundell T."/>
            <person name="Morin E."/>
            <person name="Murat C."/>
            <person name="Riley R."/>
            <person name="Ohm R."/>
            <person name="Sun H."/>
            <person name="Tunlid A."/>
            <person name="Henrissat B."/>
            <person name="Grigoriev I.V."/>
            <person name="Hibbett D.S."/>
            <person name="Martin F."/>
        </authorList>
    </citation>
    <scope>NUCLEOTIDE SEQUENCE [LARGE SCALE GENOMIC DNA]</scope>
    <source>
        <strain evidence="3">F 1598</strain>
    </source>
</reference>
<dbReference type="InParanoid" id="A0A0C3CKQ1"/>
<dbReference type="HOGENOM" id="CLU_2027597_0_0_1"/>
<proteinExistence type="predicted"/>
<sequence length="122" mass="13579">MDPGSTTFINSSYSDNHNSNPSASTSSQLLNGSGDKAEREDRSCKPEGSSSLRGINTPYKEKFLALRQKYDSVNSAHEDYLRDLELARARMKKLQAENEFVPPPSLHPCTQRELTMEPKASS</sequence>
<feature type="region of interest" description="Disordered" evidence="1">
    <location>
        <begin position="97"/>
        <end position="122"/>
    </location>
</feature>
<dbReference type="EMBL" id="KN832973">
    <property type="protein sequence ID" value="KIM90247.1"/>
    <property type="molecule type" value="Genomic_DNA"/>
</dbReference>
<evidence type="ECO:0000256" key="1">
    <source>
        <dbReference type="SAM" id="MobiDB-lite"/>
    </source>
</evidence>